<dbReference type="EMBL" id="JANPWB010000010">
    <property type="protein sequence ID" value="KAJ1146030.1"/>
    <property type="molecule type" value="Genomic_DNA"/>
</dbReference>
<dbReference type="PANTHER" id="PTHR20899">
    <property type="entry name" value="PIERCE HOMOLOG"/>
    <property type="match status" value="1"/>
</dbReference>
<reference evidence="7" key="1">
    <citation type="journal article" date="2022" name="bioRxiv">
        <title>Sequencing and chromosome-scale assembly of the giantPleurodeles waltlgenome.</title>
        <authorList>
            <person name="Brown T."/>
            <person name="Elewa A."/>
            <person name="Iarovenko S."/>
            <person name="Subramanian E."/>
            <person name="Araus A.J."/>
            <person name="Petzold A."/>
            <person name="Susuki M."/>
            <person name="Suzuki K.-i.T."/>
            <person name="Hayashi T."/>
            <person name="Toyoda A."/>
            <person name="Oliveira C."/>
            <person name="Osipova E."/>
            <person name="Leigh N.D."/>
            <person name="Simon A."/>
            <person name="Yun M.H."/>
        </authorList>
    </citation>
    <scope>NUCLEOTIDE SEQUENCE</scope>
    <source>
        <strain evidence="7">20211129_DDA</strain>
        <tissue evidence="7">Liver</tissue>
    </source>
</reference>
<comment type="caution">
    <text evidence="7">The sequence shown here is derived from an EMBL/GenBank/DDBJ whole genome shotgun (WGS) entry which is preliminary data.</text>
</comment>
<evidence type="ECO:0000313" key="7">
    <source>
        <dbReference type="EMBL" id="KAJ1146030.1"/>
    </source>
</evidence>
<evidence type="ECO:0000256" key="1">
    <source>
        <dbReference type="ARBA" id="ARBA00004430"/>
    </source>
</evidence>
<dbReference type="GO" id="GO:0035082">
    <property type="term" value="P:axoneme assembly"/>
    <property type="evidence" value="ECO:0007669"/>
    <property type="project" value="InterPro"/>
</dbReference>
<feature type="region of interest" description="Disordered" evidence="6">
    <location>
        <begin position="1"/>
        <end position="22"/>
    </location>
</feature>
<dbReference type="InterPro" id="IPR026507">
    <property type="entry name" value="PIRC1/2"/>
</dbReference>
<dbReference type="Pfam" id="PF14892">
    <property type="entry name" value="PIRC1_2"/>
    <property type="match status" value="1"/>
</dbReference>
<proteinExistence type="inferred from homology"/>
<keyword evidence="8" id="KW-1185">Reference proteome</keyword>
<name>A0AAV7R5T9_PLEWA</name>
<dbReference type="GO" id="GO:0005879">
    <property type="term" value="C:axonemal microtubule"/>
    <property type="evidence" value="ECO:0007669"/>
    <property type="project" value="InterPro"/>
</dbReference>
<organism evidence="7 8">
    <name type="scientific">Pleurodeles waltl</name>
    <name type="common">Iberian ribbed newt</name>
    <dbReference type="NCBI Taxonomy" id="8319"/>
    <lineage>
        <taxon>Eukaryota</taxon>
        <taxon>Metazoa</taxon>
        <taxon>Chordata</taxon>
        <taxon>Craniata</taxon>
        <taxon>Vertebrata</taxon>
        <taxon>Euteleostomi</taxon>
        <taxon>Amphibia</taxon>
        <taxon>Batrachia</taxon>
        <taxon>Caudata</taxon>
        <taxon>Salamandroidea</taxon>
        <taxon>Salamandridae</taxon>
        <taxon>Pleurodelinae</taxon>
        <taxon>Pleurodeles</taxon>
    </lineage>
</organism>
<keyword evidence="3" id="KW-0206">Cytoskeleton</keyword>
<evidence type="ECO:0000256" key="6">
    <source>
        <dbReference type="SAM" id="MobiDB-lite"/>
    </source>
</evidence>
<evidence type="ECO:0000256" key="3">
    <source>
        <dbReference type="ARBA" id="ARBA00023212"/>
    </source>
</evidence>
<evidence type="ECO:0000256" key="2">
    <source>
        <dbReference type="ARBA" id="ARBA00022490"/>
    </source>
</evidence>
<evidence type="ECO:0000256" key="4">
    <source>
        <dbReference type="ARBA" id="ARBA00023273"/>
    </source>
</evidence>
<evidence type="ECO:0000256" key="5">
    <source>
        <dbReference type="ARBA" id="ARBA00038014"/>
    </source>
</evidence>
<comment type="subcellular location">
    <subcellularLocation>
        <location evidence="1">Cytoplasm</location>
        <location evidence="1">Cytoskeleton</location>
        <location evidence="1">Cilium axoneme</location>
    </subcellularLocation>
</comment>
<keyword evidence="4" id="KW-0966">Cell projection</keyword>
<dbReference type="PANTHER" id="PTHR20899:SF1">
    <property type="entry name" value="PIERCER OF MICROTUBULE WALL 1 PROTEIN"/>
    <property type="match status" value="1"/>
</dbReference>
<gene>
    <name evidence="7" type="ORF">NDU88_012312</name>
</gene>
<keyword evidence="2" id="KW-0963">Cytoplasm</keyword>
<sequence length="136" mass="15592">MCDSEERGQRATPSPKAKPELLKTGDYYRVRDDLPERFNYPSCFKGYSTKKVHPLYKTSNQTYGSRPPTVHEMPTCFNSKANEFSDRLARSGMYRNNGLNTSLETSYVTGPDNYITFYDRLNFHKSYNMSGPSESG</sequence>
<dbReference type="Proteomes" id="UP001066276">
    <property type="component" value="Chromosome 6"/>
</dbReference>
<protein>
    <submittedName>
        <fullName evidence="7">Uncharacterized protein</fullName>
    </submittedName>
</protein>
<evidence type="ECO:0000313" key="8">
    <source>
        <dbReference type="Proteomes" id="UP001066276"/>
    </source>
</evidence>
<accession>A0AAV7R5T9</accession>
<comment type="similarity">
    <text evidence="5">Belongs to the PIERCE1 family.</text>
</comment>
<dbReference type="AlphaFoldDB" id="A0AAV7R5T9"/>